<keyword evidence="1" id="KW-0732">Signal</keyword>
<dbReference type="OrthoDB" id="10031887at2759"/>
<dbReference type="InterPro" id="IPR007110">
    <property type="entry name" value="Ig-like_dom"/>
</dbReference>
<evidence type="ECO:0000259" key="2">
    <source>
        <dbReference type="PROSITE" id="PS50835"/>
    </source>
</evidence>
<dbReference type="PROSITE" id="PS50835">
    <property type="entry name" value="IG_LIKE"/>
    <property type="match status" value="1"/>
</dbReference>
<keyword evidence="3" id="KW-1185">Reference proteome</keyword>
<protein>
    <submittedName>
        <fullName evidence="4">Uncharacterized protein LOC108682440</fullName>
    </submittedName>
</protein>
<dbReference type="InterPro" id="IPR003599">
    <property type="entry name" value="Ig_sub"/>
</dbReference>
<dbReference type="AlphaFoldDB" id="A0A8B7PLN2"/>
<dbReference type="InterPro" id="IPR013783">
    <property type="entry name" value="Ig-like_fold"/>
</dbReference>
<name>A0A8B7PLN2_HYAAZ</name>
<feature type="chain" id="PRO_5037938955" evidence="1">
    <location>
        <begin position="18"/>
        <end position="417"/>
    </location>
</feature>
<evidence type="ECO:0000313" key="3">
    <source>
        <dbReference type="Proteomes" id="UP000694843"/>
    </source>
</evidence>
<dbReference type="GO" id="GO:0032589">
    <property type="term" value="C:neuron projection membrane"/>
    <property type="evidence" value="ECO:0007669"/>
    <property type="project" value="TreeGrafter"/>
</dbReference>
<dbReference type="SMART" id="SM00408">
    <property type="entry name" value="IGc2"/>
    <property type="match status" value="1"/>
</dbReference>
<dbReference type="PANTHER" id="PTHR23279:SF45">
    <property type="entry name" value="DEFECTIVE PROBOSCIS EXTENSION RESPONSE 12, ISOFORM C"/>
    <property type="match status" value="1"/>
</dbReference>
<dbReference type="RefSeq" id="XP_018027088.2">
    <property type="nucleotide sequence ID" value="XM_018171599.2"/>
</dbReference>
<dbReference type="SMART" id="SM00409">
    <property type="entry name" value="IG"/>
    <property type="match status" value="1"/>
</dbReference>
<dbReference type="Proteomes" id="UP000694843">
    <property type="component" value="Unplaced"/>
</dbReference>
<dbReference type="InterPro" id="IPR003598">
    <property type="entry name" value="Ig_sub2"/>
</dbReference>
<dbReference type="PANTHER" id="PTHR23279">
    <property type="entry name" value="DEFECTIVE PROBOSCIS EXTENSION RESPONSE DPR -RELATED"/>
    <property type="match status" value="1"/>
</dbReference>
<dbReference type="GeneID" id="108682440"/>
<dbReference type="InterPro" id="IPR036179">
    <property type="entry name" value="Ig-like_dom_sf"/>
</dbReference>
<dbReference type="KEGG" id="hazt:108682440"/>
<organism evidence="3 4">
    <name type="scientific">Hyalella azteca</name>
    <name type="common">Amphipod</name>
    <dbReference type="NCBI Taxonomy" id="294128"/>
    <lineage>
        <taxon>Eukaryota</taxon>
        <taxon>Metazoa</taxon>
        <taxon>Ecdysozoa</taxon>
        <taxon>Arthropoda</taxon>
        <taxon>Crustacea</taxon>
        <taxon>Multicrustacea</taxon>
        <taxon>Malacostraca</taxon>
        <taxon>Eumalacostraca</taxon>
        <taxon>Peracarida</taxon>
        <taxon>Amphipoda</taxon>
        <taxon>Senticaudata</taxon>
        <taxon>Talitrida</taxon>
        <taxon>Talitroidea</taxon>
        <taxon>Hyalellidae</taxon>
        <taxon>Hyalella</taxon>
    </lineage>
</organism>
<proteinExistence type="predicted"/>
<gene>
    <name evidence="4" type="primary">LOC108682440</name>
</gene>
<accession>A0A8B7PLN2</accession>
<dbReference type="Gene3D" id="2.60.40.10">
    <property type="entry name" value="Immunoglobulins"/>
    <property type="match status" value="2"/>
</dbReference>
<dbReference type="GO" id="GO:0050808">
    <property type="term" value="P:synapse organization"/>
    <property type="evidence" value="ECO:0007669"/>
    <property type="project" value="TreeGrafter"/>
</dbReference>
<dbReference type="InterPro" id="IPR037448">
    <property type="entry name" value="Zig-8"/>
</dbReference>
<dbReference type="SUPFAM" id="SSF48726">
    <property type="entry name" value="Immunoglobulin"/>
    <property type="match status" value="1"/>
</dbReference>
<evidence type="ECO:0000256" key="1">
    <source>
        <dbReference type="SAM" id="SignalP"/>
    </source>
</evidence>
<feature type="signal peptide" evidence="1">
    <location>
        <begin position="1"/>
        <end position="17"/>
    </location>
</feature>
<feature type="domain" description="Ig-like" evidence="2">
    <location>
        <begin position="128"/>
        <end position="220"/>
    </location>
</feature>
<dbReference type="Pfam" id="PF13927">
    <property type="entry name" value="Ig_3"/>
    <property type="match status" value="1"/>
</dbReference>
<evidence type="ECO:0000313" key="4">
    <source>
        <dbReference type="RefSeq" id="XP_018027088.2"/>
    </source>
</evidence>
<sequence>MASSGGAMASFILLVYAAFLAAKTAAGSAAVLTGTESTTALPPAGYAEGVAAKFPLNQVVAFRRPSTVTTTTNTTARTGDVVFLPCETPQSMGKQVSWVRRNDWHILTIIVGGMTSMSQLVHLSVVTPRAVIPGNGEYHVDAGSTISLTCFIEESQVPPQFIFWYHNSRMINYYKRRGGISVEIDSKPRVRSRLTITDASLTDSGNYTCDAANTEPDSITVYITQGECDAANTEPDSITVYITQVNQIAAVQPRDVEALGISRGQQPELVAWGPLLWLLLIFLARTHGDFGRPSGNVCLKGDRHNYCLNNGGGNCRLNAEGLKSDTNCGGDVKHCSCHRLPVHEDTSRGYAQDDQNIAKVSKSFSKQDAKKKISVKQAVSFEIRKCENEFKLLNNQNCFMNCELLLFKNNKVSNTSH</sequence>
<reference evidence="4" key="1">
    <citation type="submission" date="2025-08" db="UniProtKB">
        <authorList>
            <consortium name="RefSeq"/>
        </authorList>
    </citation>
    <scope>IDENTIFICATION</scope>
    <source>
        <tissue evidence="4">Whole organism</tissue>
    </source>
</reference>